<keyword evidence="3 5" id="KW-1133">Transmembrane helix</keyword>
<gene>
    <name evidence="7" type="ORF">GCM10023226_07260</name>
</gene>
<sequence length="126" mass="13301">MGEGTSAARTRARRPRSVYEAGTEPDYRFSLANERTYLAWIRTALALIAGGVAAEVVGLGDQEALGRVLAVVLVVLGVACAVFSGVRWARAERAMRLSQPLPGFALVAVLPLGLVLLGVVLGALLW</sequence>
<keyword evidence="4 5" id="KW-0472">Membrane</keyword>
<comment type="caution">
    <text evidence="7">The sequence shown here is derived from an EMBL/GenBank/DDBJ whole genome shotgun (WGS) entry which is preliminary data.</text>
</comment>
<evidence type="ECO:0000259" key="6">
    <source>
        <dbReference type="Pfam" id="PF02656"/>
    </source>
</evidence>
<keyword evidence="8" id="KW-1185">Reference proteome</keyword>
<feature type="transmembrane region" description="Helical" evidence="5">
    <location>
        <begin position="37"/>
        <end position="58"/>
    </location>
</feature>
<comment type="subcellular location">
    <subcellularLocation>
        <location evidence="1">Endomembrane system</location>
        <topology evidence="1">Multi-pass membrane protein</topology>
    </subcellularLocation>
</comment>
<dbReference type="Proteomes" id="UP001500621">
    <property type="component" value="Unassembled WGS sequence"/>
</dbReference>
<evidence type="ECO:0000256" key="5">
    <source>
        <dbReference type="SAM" id="Phobius"/>
    </source>
</evidence>
<protein>
    <recommendedName>
        <fullName evidence="6">DUF202 domain-containing protein</fullName>
    </recommendedName>
</protein>
<feature type="transmembrane region" description="Helical" evidence="5">
    <location>
        <begin position="64"/>
        <end position="89"/>
    </location>
</feature>
<evidence type="ECO:0000256" key="1">
    <source>
        <dbReference type="ARBA" id="ARBA00004127"/>
    </source>
</evidence>
<evidence type="ECO:0000256" key="4">
    <source>
        <dbReference type="ARBA" id="ARBA00023136"/>
    </source>
</evidence>
<feature type="transmembrane region" description="Helical" evidence="5">
    <location>
        <begin position="101"/>
        <end position="125"/>
    </location>
</feature>
<name>A0ABP8VV00_9ACTN</name>
<organism evidence="7 8">
    <name type="scientific">Nocardioides nanhaiensis</name>
    <dbReference type="NCBI Taxonomy" id="1476871"/>
    <lineage>
        <taxon>Bacteria</taxon>
        <taxon>Bacillati</taxon>
        <taxon>Actinomycetota</taxon>
        <taxon>Actinomycetes</taxon>
        <taxon>Propionibacteriales</taxon>
        <taxon>Nocardioidaceae</taxon>
        <taxon>Nocardioides</taxon>
    </lineage>
</organism>
<dbReference type="InterPro" id="IPR003807">
    <property type="entry name" value="DUF202"/>
</dbReference>
<dbReference type="EMBL" id="BAABIM010000001">
    <property type="protein sequence ID" value="GAA4672869.1"/>
    <property type="molecule type" value="Genomic_DNA"/>
</dbReference>
<proteinExistence type="predicted"/>
<evidence type="ECO:0000313" key="7">
    <source>
        <dbReference type="EMBL" id="GAA4672869.1"/>
    </source>
</evidence>
<feature type="domain" description="DUF202" evidence="6">
    <location>
        <begin position="28"/>
        <end position="94"/>
    </location>
</feature>
<accession>A0ABP8VV00</accession>
<evidence type="ECO:0000256" key="2">
    <source>
        <dbReference type="ARBA" id="ARBA00022692"/>
    </source>
</evidence>
<dbReference type="Pfam" id="PF02656">
    <property type="entry name" value="DUF202"/>
    <property type="match status" value="1"/>
</dbReference>
<reference evidence="8" key="1">
    <citation type="journal article" date="2019" name="Int. J. Syst. Evol. Microbiol.">
        <title>The Global Catalogue of Microorganisms (GCM) 10K type strain sequencing project: providing services to taxonomists for standard genome sequencing and annotation.</title>
        <authorList>
            <consortium name="The Broad Institute Genomics Platform"/>
            <consortium name="The Broad Institute Genome Sequencing Center for Infectious Disease"/>
            <person name="Wu L."/>
            <person name="Ma J."/>
        </authorList>
    </citation>
    <scope>NUCLEOTIDE SEQUENCE [LARGE SCALE GENOMIC DNA]</scope>
    <source>
        <strain evidence="8">JCM 18127</strain>
    </source>
</reference>
<evidence type="ECO:0000313" key="8">
    <source>
        <dbReference type="Proteomes" id="UP001500621"/>
    </source>
</evidence>
<keyword evidence="2 5" id="KW-0812">Transmembrane</keyword>
<dbReference type="RefSeq" id="WP_345262739.1">
    <property type="nucleotide sequence ID" value="NZ_BAABIM010000001.1"/>
</dbReference>
<evidence type="ECO:0000256" key="3">
    <source>
        <dbReference type="ARBA" id="ARBA00022989"/>
    </source>
</evidence>